<feature type="transmembrane region" description="Helical" evidence="7">
    <location>
        <begin position="243"/>
        <end position="269"/>
    </location>
</feature>
<dbReference type="PANTHER" id="PTHR23129:SF3">
    <property type="entry name" value="FAT STORAGE-INDUCING TRANSMEMBRANE PROTEIN 1"/>
    <property type="match status" value="1"/>
</dbReference>
<evidence type="ECO:0000256" key="2">
    <source>
        <dbReference type="ARBA" id="ARBA00022692"/>
    </source>
</evidence>
<keyword evidence="3 6" id="KW-0256">Endoplasmic reticulum</keyword>
<gene>
    <name evidence="6" type="primary">FITM1</name>
    <name evidence="6" type="synonym">FIT1</name>
    <name evidence="8" type="ORF">FQN60_013883</name>
</gene>
<dbReference type="AlphaFoldDB" id="A0A5J5CJ08"/>
<accession>A0A5J5CJ08</accession>
<evidence type="ECO:0000256" key="3">
    <source>
        <dbReference type="ARBA" id="ARBA00022824"/>
    </source>
</evidence>
<evidence type="ECO:0000313" key="8">
    <source>
        <dbReference type="EMBL" id="KAA8580925.1"/>
    </source>
</evidence>
<proteinExistence type="inferred from homology"/>
<keyword evidence="2 6" id="KW-0812">Transmembrane</keyword>
<comment type="caution">
    <text evidence="6">Lacks conserved residue(s) required for the propagation of feature annotation.</text>
</comment>
<feature type="transmembrane region" description="Helical" evidence="7">
    <location>
        <begin position="30"/>
        <end position="53"/>
    </location>
</feature>
<feature type="transmembrane region" description="Helical" evidence="7">
    <location>
        <begin position="65"/>
        <end position="84"/>
    </location>
</feature>
<dbReference type="PANTHER" id="PTHR23129">
    <property type="entry name" value="ACYL-COENZYME A DIPHOSPHATASE FITM2"/>
    <property type="match status" value="1"/>
</dbReference>
<evidence type="ECO:0000256" key="1">
    <source>
        <dbReference type="ARBA" id="ARBA00004477"/>
    </source>
</evidence>
<comment type="subcellular location">
    <subcellularLocation>
        <location evidence="1 6">Endoplasmic reticulum membrane</location>
        <topology evidence="1 6">Multi-pass membrane protein</topology>
    </subcellularLocation>
</comment>
<comment type="similarity">
    <text evidence="6">Belongs to the FIT family. FIT1 subfamily.</text>
</comment>
<evidence type="ECO:0000256" key="6">
    <source>
        <dbReference type="HAMAP-Rule" id="MF_03229"/>
    </source>
</evidence>
<dbReference type="Proteomes" id="UP000327493">
    <property type="component" value="Chromosome 22"/>
</dbReference>
<dbReference type="GeneID" id="116672211"/>
<evidence type="ECO:0000256" key="7">
    <source>
        <dbReference type="SAM" id="Phobius"/>
    </source>
</evidence>
<dbReference type="HAMAP" id="MF_03230">
    <property type="entry name" value="FITM2"/>
    <property type="match status" value="1"/>
</dbReference>
<dbReference type="GO" id="GO:0008654">
    <property type="term" value="P:phospholipid biosynthetic process"/>
    <property type="evidence" value="ECO:0007669"/>
    <property type="project" value="InterPro"/>
</dbReference>
<evidence type="ECO:0000256" key="4">
    <source>
        <dbReference type="ARBA" id="ARBA00022989"/>
    </source>
</evidence>
<dbReference type="InterPro" id="IPR046401">
    <property type="entry name" value="FITM1/2"/>
</dbReference>
<comment type="function">
    <text evidence="6">May play a role in the formation of lipid droplets (LDs), which are storage organelles at the center of lipid and energy homeostasis. May directly bind to diacylglycerol (DAGs) and triacylglycerol.</text>
</comment>
<sequence length="321" mass="36255">MNMDVKTEKSSTGFTPEINLEKLHKMAAEVILLGKFLLRLLNSALVFVTDVLARFLGSQLVRRHFHLMLSALVLFGPVLSFWVSKYSIFANSNHYLYRKFLKSTWGWTCIFTASFMLLLSLSARHSPPLLLRHLSRIGVVGLLWWGCRRLLTLLEDAAGNCYKPMIPDQDIQGTGSPLQPLLLLHADQTKASCLRDGMVWRGYEVSQDVLIICLCCLLLVEEMSVFGLYLAQAKTLQRSHDAPLRFIFLLCVVLLGVWMFLLLCLLAHFPKFPSQHLGGALGYLGWRGLYQGWYRLRPSWGCPGLPGEGLITTTGKDTHTQ</sequence>
<dbReference type="GO" id="GO:0140042">
    <property type="term" value="P:lipid droplet formation"/>
    <property type="evidence" value="ECO:0007669"/>
    <property type="project" value="UniProtKB-UniRule"/>
</dbReference>
<keyword evidence="5 6" id="KW-0472">Membrane</keyword>
<dbReference type="EMBL" id="VOFY01000022">
    <property type="protein sequence ID" value="KAA8580925.1"/>
    <property type="molecule type" value="Genomic_DNA"/>
</dbReference>
<evidence type="ECO:0000313" key="9">
    <source>
        <dbReference type="Proteomes" id="UP000327493"/>
    </source>
</evidence>
<dbReference type="HAMAP" id="MF_03229">
    <property type="entry name" value="FITM1"/>
    <property type="match status" value="1"/>
</dbReference>
<reference evidence="8 9" key="1">
    <citation type="submission" date="2019-08" db="EMBL/GenBank/DDBJ databases">
        <title>A chromosome-level genome assembly, high-density linkage maps, and genome scans reveal the genomic architecture of hybrid incompatibilities underlying speciation via character displacement in darters (Percidae: Etheostominae).</title>
        <authorList>
            <person name="Moran R.L."/>
            <person name="Catchen J.M."/>
            <person name="Fuller R.C."/>
        </authorList>
    </citation>
    <scope>NUCLEOTIDE SEQUENCE [LARGE SCALE GENOMIC DNA]</scope>
    <source>
        <strain evidence="8">EspeVRDwgs_2016</strain>
        <tissue evidence="8">Muscle</tissue>
    </source>
</reference>
<dbReference type="RefSeq" id="XP_032359789.1">
    <property type="nucleotide sequence ID" value="XM_032503898.1"/>
</dbReference>
<name>A0A5J5CJ08_9PERO</name>
<comment type="caution">
    <text evidence="8">The sequence shown here is derived from an EMBL/GenBank/DDBJ whole genome shotgun (WGS) entry which is preliminary data.</text>
</comment>
<feature type="transmembrane region" description="Helical" evidence="7">
    <location>
        <begin position="104"/>
        <end position="122"/>
    </location>
</feature>
<evidence type="ECO:0000256" key="5">
    <source>
        <dbReference type="ARBA" id="ARBA00023136"/>
    </source>
</evidence>
<organism evidence="8 9">
    <name type="scientific">Etheostoma spectabile</name>
    <name type="common">orangethroat darter</name>
    <dbReference type="NCBI Taxonomy" id="54343"/>
    <lineage>
        <taxon>Eukaryota</taxon>
        <taxon>Metazoa</taxon>
        <taxon>Chordata</taxon>
        <taxon>Craniata</taxon>
        <taxon>Vertebrata</taxon>
        <taxon>Euteleostomi</taxon>
        <taxon>Actinopterygii</taxon>
        <taxon>Neopterygii</taxon>
        <taxon>Teleostei</taxon>
        <taxon>Neoteleostei</taxon>
        <taxon>Acanthomorphata</taxon>
        <taxon>Eupercaria</taxon>
        <taxon>Perciformes</taxon>
        <taxon>Percoidei</taxon>
        <taxon>Percidae</taxon>
        <taxon>Etheostomatinae</taxon>
        <taxon>Etheostoma</taxon>
    </lineage>
</organism>
<keyword evidence="4 6" id="KW-1133">Transmembrane helix</keyword>
<dbReference type="InterPro" id="IPR019388">
    <property type="entry name" value="FIT"/>
</dbReference>
<protein>
    <recommendedName>
        <fullName evidence="6">Fat storage-inducing transmembrane protein 1 homolog</fullName>
    </recommendedName>
    <alternativeName>
        <fullName evidence="6">FITM1-like protein</fullName>
    </alternativeName>
    <alternativeName>
        <fullName evidence="6">Fat-inducing protein 1</fullName>
    </alternativeName>
</protein>
<dbReference type="GO" id="GO:0005789">
    <property type="term" value="C:endoplasmic reticulum membrane"/>
    <property type="evidence" value="ECO:0007669"/>
    <property type="project" value="UniProtKB-SubCell"/>
</dbReference>
<feature type="transmembrane region" description="Helical" evidence="7">
    <location>
        <begin position="209"/>
        <end position="231"/>
    </location>
</feature>
<dbReference type="GO" id="GO:0010945">
    <property type="term" value="F:coenzyme A diphosphatase activity"/>
    <property type="evidence" value="ECO:0007669"/>
    <property type="project" value="InterPro"/>
</dbReference>
<dbReference type="InterPro" id="IPR046402">
    <property type="entry name" value="FIT1"/>
</dbReference>
<keyword evidence="9" id="KW-1185">Reference proteome</keyword>
<dbReference type="OrthoDB" id="5579088at2759"/>